<dbReference type="InterPro" id="IPR044068">
    <property type="entry name" value="CB"/>
</dbReference>
<name>A0A378PS82_MORBO</name>
<evidence type="ECO:0000256" key="3">
    <source>
        <dbReference type="ARBA" id="ARBA00023125"/>
    </source>
</evidence>
<dbReference type="GO" id="GO:0006310">
    <property type="term" value="P:DNA recombination"/>
    <property type="evidence" value="ECO:0007669"/>
    <property type="project" value="UniProtKB-KW"/>
</dbReference>
<proteinExistence type="inferred from homology"/>
<dbReference type="GO" id="GO:0003677">
    <property type="term" value="F:DNA binding"/>
    <property type="evidence" value="ECO:0007669"/>
    <property type="project" value="UniProtKB-UniRule"/>
</dbReference>
<evidence type="ECO:0000313" key="8">
    <source>
        <dbReference type="EMBL" id="STY91428.1"/>
    </source>
</evidence>
<organism evidence="8 9">
    <name type="scientific">Moraxella bovis</name>
    <dbReference type="NCBI Taxonomy" id="476"/>
    <lineage>
        <taxon>Bacteria</taxon>
        <taxon>Pseudomonadati</taxon>
        <taxon>Pseudomonadota</taxon>
        <taxon>Gammaproteobacteria</taxon>
        <taxon>Moraxellales</taxon>
        <taxon>Moraxellaceae</taxon>
        <taxon>Moraxella</taxon>
    </lineage>
</organism>
<dbReference type="Gene3D" id="1.10.150.130">
    <property type="match status" value="1"/>
</dbReference>
<dbReference type="InterPro" id="IPR053876">
    <property type="entry name" value="Phage_int_M"/>
</dbReference>
<dbReference type="InterPro" id="IPR010998">
    <property type="entry name" value="Integrase_recombinase_N"/>
</dbReference>
<dbReference type="Pfam" id="PF00589">
    <property type="entry name" value="Phage_integrase"/>
    <property type="match status" value="1"/>
</dbReference>
<dbReference type="InterPro" id="IPR038488">
    <property type="entry name" value="Integrase_DNA-bd_sf"/>
</dbReference>
<protein>
    <submittedName>
        <fullName evidence="8">Prophage CP4-57 integrase</fullName>
    </submittedName>
</protein>
<gene>
    <name evidence="8" type="primary">intA_1</name>
    <name evidence="8" type="ORF">NCTC9426_01481</name>
</gene>
<dbReference type="PANTHER" id="PTHR30629:SF2">
    <property type="entry name" value="PROPHAGE INTEGRASE INTS-RELATED"/>
    <property type="match status" value="1"/>
</dbReference>
<dbReference type="InterPro" id="IPR013762">
    <property type="entry name" value="Integrase-like_cat_sf"/>
</dbReference>
<dbReference type="GO" id="GO:0015074">
    <property type="term" value="P:DNA integration"/>
    <property type="evidence" value="ECO:0007669"/>
    <property type="project" value="UniProtKB-KW"/>
</dbReference>
<keyword evidence="4" id="KW-0233">DNA recombination</keyword>
<feature type="domain" description="Core-binding (CB)" evidence="7">
    <location>
        <begin position="99"/>
        <end position="180"/>
    </location>
</feature>
<dbReference type="InterPro" id="IPR050808">
    <property type="entry name" value="Phage_Integrase"/>
</dbReference>
<dbReference type="InterPro" id="IPR011010">
    <property type="entry name" value="DNA_brk_join_enz"/>
</dbReference>
<comment type="similarity">
    <text evidence="1">Belongs to the 'phage' integrase family.</text>
</comment>
<dbReference type="InterPro" id="IPR025166">
    <property type="entry name" value="Integrase_DNA_bind_dom"/>
</dbReference>
<accession>A0A378PS82</accession>
<dbReference type="PROSITE" id="PS51898">
    <property type="entry name" value="TYR_RECOMBINASE"/>
    <property type="match status" value="1"/>
</dbReference>
<dbReference type="Proteomes" id="UP000254133">
    <property type="component" value="Unassembled WGS sequence"/>
</dbReference>
<feature type="domain" description="Tyr recombinase" evidence="6">
    <location>
        <begin position="206"/>
        <end position="309"/>
    </location>
</feature>
<dbReference type="Pfam" id="PF13356">
    <property type="entry name" value="Arm-DNA-bind_3"/>
    <property type="match status" value="1"/>
</dbReference>
<evidence type="ECO:0000259" key="6">
    <source>
        <dbReference type="PROSITE" id="PS51898"/>
    </source>
</evidence>
<dbReference type="Pfam" id="PF22022">
    <property type="entry name" value="Phage_int_M"/>
    <property type="match status" value="1"/>
</dbReference>
<keyword evidence="3 5" id="KW-0238">DNA-binding</keyword>
<dbReference type="AlphaFoldDB" id="A0A378PS82"/>
<keyword evidence="2" id="KW-0229">DNA integration</keyword>
<dbReference type="PANTHER" id="PTHR30629">
    <property type="entry name" value="PROPHAGE INTEGRASE"/>
    <property type="match status" value="1"/>
</dbReference>
<evidence type="ECO:0000256" key="2">
    <source>
        <dbReference type="ARBA" id="ARBA00022908"/>
    </source>
</evidence>
<dbReference type="PROSITE" id="PS51900">
    <property type="entry name" value="CB"/>
    <property type="match status" value="1"/>
</dbReference>
<dbReference type="EMBL" id="UGPZ01000002">
    <property type="protein sequence ID" value="STY91428.1"/>
    <property type="molecule type" value="Genomic_DNA"/>
</dbReference>
<evidence type="ECO:0000256" key="5">
    <source>
        <dbReference type="PROSITE-ProRule" id="PRU01248"/>
    </source>
</evidence>
<dbReference type="SUPFAM" id="SSF56349">
    <property type="entry name" value="DNA breaking-rejoining enzymes"/>
    <property type="match status" value="1"/>
</dbReference>
<evidence type="ECO:0000256" key="1">
    <source>
        <dbReference type="ARBA" id="ARBA00008857"/>
    </source>
</evidence>
<reference evidence="8 9" key="1">
    <citation type="submission" date="2018-06" db="EMBL/GenBank/DDBJ databases">
        <authorList>
            <consortium name="Pathogen Informatics"/>
            <person name="Doyle S."/>
        </authorList>
    </citation>
    <scope>NUCLEOTIDE SEQUENCE [LARGE SCALE GENOMIC DNA]</scope>
    <source>
        <strain evidence="8 9">NCTC9426</strain>
    </source>
</reference>
<dbReference type="RefSeq" id="WP_115369269.1">
    <property type="nucleotide sequence ID" value="NZ_UGPZ01000002.1"/>
</dbReference>
<evidence type="ECO:0000313" key="9">
    <source>
        <dbReference type="Proteomes" id="UP000254133"/>
    </source>
</evidence>
<dbReference type="Gene3D" id="3.30.160.390">
    <property type="entry name" value="Integrase, DNA-binding domain"/>
    <property type="match status" value="1"/>
</dbReference>
<evidence type="ECO:0000259" key="7">
    <source>
        <dbReference type="PROSITE" id="PS51900"/>
    </source>
</evidence>
<dbReference type="InterPro" id="IPR002104">
    <property type="entry name" value="Integrase_catalytic"/>
</dbReference>
<sequence>MALTDTAIKKLKPSDKCIPTRPDKYSDMGGLQLWVRHTGVKSWVVAYRYHGKQQNISIGLYPFVSLADARSELAKIKTDLSQGINPKDERQKAKQQQKLDFHHFASLWLDYQQARITLQTYKRDANAYHNHIKPILGNMDIYQIKLSDILAVHDRLAIAGKANMAHKAVSWISTIFEYTIIKRLAPNLLNPIPRGIHKSLIEHKQTNYPRIKITELPQLLHDIDTANLEPMTRYAFYVMVYTFVRTNELFGMRWAELDFDTCLWRIPAERMKCRNPHIVPLAPQVIEILQTIKEWGLSDEYVFFRALLN</sequence>
<evidence type="ECO:0000256" key="4">
    <source>
        <dbReference type="ARBA" id="ARBA00023172"/>
    </source>
</evidence>
<dbReference type="Gene3D" id="1.10.443.10">
    <property type="entry name" value="Intergrase catalytic core"/>
    <property type="match status" value="1"/>
</dbReference>